<dbReference type="KEGG" id="cyn:Cyan7425_2878"/>
<name>B8HKY9_CYAP4</name>
<evidence type="ECO:0000259" key="5">
    <source>
        <dbReference type="Pfam" id="PF00487"/>
    </source>
</evidence>
<keyword evidence="4" id="KW-0812">Transmembrane</keyword>
<feature type="transmembrane region" description="Helical" evidence="4">
    <location>
        <begin position="48"/>
        <end position="66"/>
    </location>
</feature>
<dbReference type="PANTHER" id="PTHR32100">
    <property type="entry name" value="OMEGA-6 FATTY ACID DESATURASE, CHLOROPLASTIC"/>
    <property type="match status" value="1"/>
</dbReference>
<feature type="transmembrane region" description="Helical" evidence="4">
    <location>
        <begin position="72"/>
        <end position="92"/>
    </location>
</feature>
<evidence type="ECO:0000313" key="6">
    <source>
        <dbReference type="EMBL" id="ACL45221.1"/>
    </source>
</evidence>
<dbReference type="HOGENOM" id="CLU_972247_0_0_3"/>
<dbReference type="GO" id="GO:0006629">
    <property type="term" value="P:lipid metabolic process"/>
    <property type="evidence" value="ECO:0007669"/>
    <property type="project" value="InterPro"/>
</dbReference>
<sequence length="286" mass="34509">MELNLDTAMPQDDLNFNDLADREIFKKTIHQIIKFIPKDCFVKNSWKTWKAVIENYLIIVLAYILLSFSPWYIYPPILLIIGTAFAGLFILAHDCGHRSFSDRGWVNDIAGQFFLLPLLYPFETWRIRHNCHHTYTNKLGGKSWKQFLDVRDRKADIAWFPVRQSLWNKLNFKQKFVFWLLRGPLWWIAFLYKWWVEFLCYDINIHIPHHLSVAIPHYNLRLADDFLKQNSSPYMKKRLNTHGNCSDRWEIYIFTMSRRIVIVRFHLMISSKGRWFKLFNLNQFKL</sequence>
<dbReference type="InterPro" id="IPR005804">
    <property type="entry name" value="FA_desaturase_dom"/>
</dbReference>
<keyword evidence="4" id="KW-1133">Transmembrane helix</keyword>
<dbReference type="STRING" id="395961.Cyan7425_2878"/>
<dbReference type="OrthoDB" id="9769653at2"/>
<comment type="cofactor">
    <cofactor evidence="1">
        <name>Fe(2+)</name>
        <dbReference type="ChEBI" id="CHEBI:29033"/>
    </cofactor>
</comment>
<feature type="domain" description="Fatty acid desaturase" evidence="5">
    <location>
        <begin position="70"/>
        <end position="178"/>
    </location>
</feature>
<organism evidence="6">
    <name type="scientific">Cyanothece sp. (strain PCC 7425 / ATCC 29141)</name>
    <dbReference type="NCBI Taxonomy" id="395961"/>
    <lineage>
        <taxon>Bacteria</taxon>
        <taxon>Bacillati</taxon>
        <taxon>Cyanobacteriota</taxon>
        <taxon>Cyanophyceae</taxon>
        <taxon>Gomontiellales</taxon>
        <taxon>Cyanothecaceae</taxon>
        <taxon>Cyanothece</taxon>
    </lineage>
</organism>
<reference evidence="6" key="1">
    <citation type="submission" date="2009-01" db="EMBL/GenBank/DDBJ databases">
        <title>Complete sequence of chromosome Cyanothece sp. PCC 7425.</title>
        <authorList>
            <consortium name="US DOE Joint Genome Institute"/>
            <person name="Lucas S."/>
            <person name="Copeland A."/>
            <person name="Lapidus A."/>
            <person name="Glavina del Rio T."/>
            <person name="Dalin E."/>
            <person name="Tice H."/>
            <person name="Bruce D."/>
            <person name="Goodwin L."/>
            <person name="Pitluck S."/>
            <person name="Sims D."/>
            <person name="Meineke L."/>
            <person name="Brettin T."/>
            <person name="Detter J.C."/>
            <person name="Han C."/>
            <person name="Larimer F."/>
            <person name="Land M."/>
            <person name="Hauser L."/>
            <person name="Kyrpides N."/>
            <person name="Ovchinnikova G."/>
            <person name="Liberton M."/>
            <person name="Stoeckel J."/>
            <person name="Banerjee A."/>
            <person name="Singh A."/>
            <person name="Page L."/>
            <person name="Sato H."/>
            <person name="Zhao L."/>
            <person name="Sherman L."/>
            <person name="Pakrasi H."/>
            <person name="Richardson P."/>
        </authorList>
    </citation>
    <scope>NUCLEOTIDE SEQUENCE</scope>
    <source>
        <strain evidence="6">PCC 7425</strain>
    </source>
</reference>
<gene>
    <name evidence="6" type="ordered locus">Cyan7425_2878</name>
</gene>
<protein>
    <submittedName>
        <fullName evidence="6">Fatty acid desaturase</fullName>
    </submittedName>
</protein>
<feature type="transmembrane region" description="Helical" evidence="4">
    <location>
        <begin position="176"/>
        <end position="195"/>
    </location>
</feature>
<comment type="similarity">
    <text evidence="2">Belongs to the fatty acid desaturase type 2 family.</text>
</comment>
<dbReference type="GO" id="GO:0016491">
    <property type="term" value="F:oxidoreductase activity"/>
    <property type="evidence" value="ECO:0007669"/>
    <property type="project" value="InterPro"/>
</dbReference>
<proteinExistence type="inferred from homology"/>
<evidence type="ECO:0000256" key="1">
    <source>
        <dbReference type="ARBA" id="ARBA00001954"/>
    </source>
</evidence>
<dbReference type="eggNOG" id="COG3239">
    <property type="taxonomic scope" value="Bacteria"/>
</dbReference>
<accession>B8HKY9</accession>
<evidence type="ECO:0000256" key="3">
    <source>
        <dbReference type="ARBA" id="ARBA00023004"/>
    </source>
</evidence>
<keyword evidence="4" id="KW-0472">Membrane</keyword>
<dbReference type="EMBL" id="CP001344">
    <property type="protein sequence ID" value="ACL45221.1"/>
    <property type="molecule type" value="Genomic_DNA"/>
</dbReference>
<evidence type="ECO:0000256" key="2">
    <source>
        <dbReference type="ARBA" id="ARBA00008749"/>
    </source>
</evidence>
<dbReference type="AlphaFoldDB" id="B8HKY9"/>
<dbReference type="Pfam" id="PF00487">
    <property type="entry name" value="FA_desaturase"/>
    <property type="match status" value="1"/>
</dbReference>
<keyword evidence="3" id="KW-0408">Iron</keyword>
<evidence type="ECO:0000256" key="4">
    <source>
        <dbReference type="SAM" id="Phobius"/>
    </source>
</evidence>
<dbReference type="InterPro" id="IPR012171">
    <property type="entry name" value="Fatty_acid_desaturase"/>
</dbReference>